<dbReference type="GO" id="GO:0071944">
    <property type="term" value="C:cell periphery"/>
    <property type="evidence" value="ECO:0007669"/>
    <property type="project" value="UniProtKB-ARBA"/>
</dbReference>
<feature type="region of interest" description="Disordered" evidence="5">
    <location>
        <begin position="267"/>
        <end position="290"/>
    </location>
</feature>
<dbReference type="OrthoDB" id="5390143at2759"/>
<evidence type="ECO:0008006" key="9">
    <source>
        <dbReference type="Google" id="ProtNLM"/>
    </source>
</evidence>
<evidence type="ECO:0000256" key="6">
    <source>
        <dbReference type="SAM" id="Phobius"/>
    </source>
</evidence>
<dbReference type="EMBL" id="KV745803">
    <property type="protein sequence ID" value="OCK73371.1"/>
    <property type="molecule type" value="Genomic_DNA"/>
</dbReference>
<proteinExistence type="predicted"/>
<evidence type="ECO:0000256" key="1">
    <source>
        <dbReference type="ARBA" id="ARBA00004167"/>
    </source>
</evidence>
<keyword evidence="4 6" id="KW-0472">Membrane</keyword>
<evidence type="ECO:0000256" key="2">
    <source>
        <dbReference type="ARBA" id="ARBA00022692"/>
    </source>
</evidence>
<dbReference type="AlphaFoldDB" id="A0A8E2DX74"/>
<protein>
    <recommendedName>
        <fullName evidence="9">Mid2 domain-containing protein</fullName>
    </recommendedName>
</protein>
<evidence type="ECO:0000313" key="8">
    <source>
        <dbReference type="Proteomes" id="UP000250266"/>
    </source>
</evidence>
<sequence length="290" mass="30920">MDFINPPPFGRVGDFSNNPIYPQGSTIDIIWTQGKEGVPVSVTLFQLNGTQYMPDFEYITQSVINKTSFTWLVGTSKNLTFSNLFYMCIFEEGSTSADANSHYFNISSKDISPPPTTISTSATTSSPTHSSIAATAAISISSIAPSAAISISSIAPSVAASTSSPPPSHSGSLSAGAKAGIGVGIPVAMALGIGAGFFLFRRHKRQDNNAQMMTVPQGGYYNNGYSNDNYYNSRYHNSGYGPAEVPAKSPVEMGPTYLGEMDTAAKDHQSVPARGTPAEPMRYELHTEDR</sequence>
<gene>
    <name evidence="7" type="ORF">K432DRAFT_312958</name>
</gene>
<dbReference type="GO" id="GO:0016020">
    <property type="term" value="C:membrane"/>
    <property type="evidence" value="ECO:0007669"/>
    <property type="project" value="UniProtKB-SubCell"/>
</dbReference>
<accession>A0A8E2DX74</accession>
<name>A0A8E2DX74_9PEZI</name>
<evidence type="ECO:0000256" key="4">
    <source>
        <dbReference type="ARBA" id="ARBA00023136"/>
    </source>
</evidence>
<reference evidence="7 8" key="1">
    <citation type="journal article" date="2016" name="Nat. Commun.">
        <title>Ectomycorrhizal ecology is imprinted in the genome of the dominant symbiotic fungus Cenococcum geophilum.</title>
        <authorList>
            <consortium name="DOE Joint Genome Institute"/>
            <person name="Peter M."/>
            <person name="Kohler A."/>
            <person name="Ohm R.A."/>
            <person name="Kuo A."/>
            <person name="Krutzmann J."/>
            <person name="Morin E."/>
            <person name="Arend M."/>
            <person name="Barry K.W."/>
            <person name="Binder M."/>
            <person name="Choi C."/>
            <person name="Clum A."/>
            <person name="Copeland A."/>
            <person name="Grisel N."/>
            <person name="Haridas S."/>
            <person name="Kipfer T."/>
            <person name="LaButti K."/>
            <person name="Lindquist E."/>
            <person name="Lipzen A."/>
            <person name="Maire R."/>
            <person name="Meier B."/>
            <person name="Mihaltcheva S."/>
            <person name="Molinier V."/>
            <person name="Murat C."/>
            <person name="Poggeler S."/>
            <person name="Quandt C.A."/>
            <person name="Sperisen C."/>
            <person name="Tritt A."/>
            <person name="Tisserant E."/>
            <person name="Crous P.W."/>
            <person name="Henrissat B."/>
            <person name="Nehls U."/>
            <person name="Egli S."/>
            <person name="Spatafora J.W."/>
            <person name="Grigoriev I.V."/>
            <person name="Martin F.M."/>
        </authorList>
    </citation>
    <scope>NUCLEOTIDE SEQUENCE [LARGE SCALE GENOMIC DNA]</scope>
    <source>
        <strain evidence="7 8">CBS 459.81</strain>
    </source>
</reference>
<evidence type="ECO:0000313" key="7">
    <source>
        <dbReference type="EMBL" id="OCK73371.1"/>
    </source>
</evidence>
<dbReference type="PANTHER" id="PTHR15549">
    <property type="entry name" value="PAIRED IMMUNOGLOBULIN-LIKE TYPE 2 RECEPTOR"/>
    <property type="match status" value="1"/>
</dbReference>
<evidence type="ECO:0000256" key="5">
    <source>
        <dbReference type="SAM" id="MobiDB-lite"/>
    </source>
</evidence>
<comment type="subcellular location">
    <subcellularLocation>
        <location evidence="1">Membrane</location>
        <topology evidence="1">Single-pass membrane protein</topology>
    </subcellularLocation>
</comment>
<keyword evidence="3 6" id="KW-1133">Transmembrane helix</keyword>
<keyword evidence="8" id="KW-1185">Reference proteome</keyword>
<dbReference type="Proteomes" id="UP000250266">
    <property type="component" value="Unassembled WGS sequence"/>
</dbReference>
<keyword evidence="2 6" id="KW-0812">Transmembrane</keyword>
<evidence type="ECO:0000256" key="3">
    <source>
        <dbReference type="ARBA" id="ARBA00022989"/>
    </source>
</evidence>
<feature type="transmembrane region" description="Helical" evidence="6">
    <location>
        <begin position="179"/>
        <end position="200"/>
    </location>
</feature>
<dbReference type="InterPro" id="IPR051694">
    <property type="entry name" value="Immunoregulatory_rcpt-like"/>
</dbReference>
<organism evidence="7 8">
    <name type="scientific">Lepidopterella palustris CBS 459.81</name>
    <dbReference type="NCBI Taxonomy" id="1314670"/>
    <lineage>
        <taxon>Eukaryota</taxon>
        <taxon>Fungi</taxon>
        <taxon>Dikarya</taxon>
        <taxon>Ascomycota</taxon>
        <taxon>Pezizomycotina</taxon>
        <taxon>Dothideomycetes</taxon>
        <taxon>Pleosporomycetidae</taxon>
        <taxon>Mytilinidiales</taxon>
        <taxon>Argynnaceae</taxon>
        <taxon>Lepidopterella</taxon>
    </lineage>
</organism>
<feature type="compositionally biased region" description="Basic and acidic residues" evidence="5">
    <location>
        <begin position="281"/>
        <end position="290"/>
    </location>
</feature>